<dbReference type="InterPro" id="IPR000917">
    <property type="entry name" value="Sulfatase_N"/>
</dbReference>
<gene>
    <name evidence="5" type="primary">atsA_148</name>
    <name evidence="5" type="ORF">CA13_64380</name>
</gene>
<keyword evidence="3" id="KW-0732">Signal</keyword>
<evidence type="ECO:0000256" key="1">
    <source>
        <dbReference type="ARBA" id="ARBA00008779"/>
    </source>
</evidence>
<comment type="similarity">
    <text evidence="1">Belongs to the sulfatase family.</text>
</comment>
<dbReference type="Gene3D" id="3.30.1120.10">
    <property type="match status" value="1"/>
</dbReference>
<feature type="domain" description="Sulfatase N-terminal" evidence="4">
    <location>
        <begin position="24"/>
        <end position="409"/>
    </location>
</feature>
<dbReference type="EMBL" id="SJPJ01000001">
    <property type="protein sequence ID" value="TWT84957.1"/>
    <property type="molecule type" value="Genomic_DNA"/>
</dbReference>
<evidence type="ECO:0000256" key="3">
    <source>
        <dbReference type="SAM" id="SignalP"/>
    </source>
</evidence>
<evidence type="ECO:0000256" key="2">
    <source>
        <dbReference type="ARBA" id="ARBA00022801"/>
    </source>
</evidence>
<reference evidence="5 6" key="1">
    <citation type="submission" date="2019-02" db="EMBL/GenBank/DDBJ databases">
        <title>Deep-cultivation of Planctomycetes and their phenomic and genomic characterization uncovers novel biology.</title>
        <authorList>
            <person name="Wiegand S."/>
            <person name="Jogler M."/>
            <person name="Boedeker C."/>
            <person name="Pinto D."/>
            <person name="Vollmers J."/>
            <person name="Rivas-Marin E."/>
            <person name="Kohn T."/>
            <person name="Peeters S.H."/>
            <person name="Heuer A."/>
            <person name="Rast P."/>
            <person name="Oberbeckmann S."/>
            <person name="Bunk B."/>
            <person name="Jeske O."/>
            <person name="Meyerdierks A."/>
            <person name="Storesund J.E."/>
            <person name="Kallscheuer N."/>
            <person name="Luecker S."/>
            <person name="Lage O.M."/>
            <person name="Pohl T."/>
            <person name="Merkel B.J."/>
            <person name="Hornburger P."/>
            <person name="Mueller R.-W."/>
            <person name="Bruemmer F."/>
            <person name="Labrenz M."/>
            <person name="Spormann A.M."/>
            <person name="Op Den Camp H."/>
            <person name="Overmann J."/>
            <person name="Amann R."/>
            <person name="Jetten M.S.M."/>
            <person name="Mascher T."/>
            <person name="Medema M.H."/>
            <person name="Devos D.P."/>
            <person name="Kaster A.-K."/>
            <person name="Ovreas L."/>
            <person name="Rohde M."/>
            <person name="Galperin M.Y."/>
            <person name="Jogler C."/>
        </authorList>
    </citation>
    <scope>NUCLEOTIDE SEQUENCE [LARGE SCALE GENOMIC DNA]</scope>
    <source>
        <strain evidence="5 6">CA13</strain>
    </source>
</reference>
<comment type="caution">
    <text evidence="5">The sequence shown here is derived from an EMBL/GenBank/DDBJ whole genome shotgun (WGS) entry which is preliminary data.</text>
</comment>
<dbReference type="CDD" id="cd16025">
    <property type="entry name" value="PAS_like"/>
    <property type="match status" value="1"/>
</dbReference>
<protein>
    <submittedName>
        <fullName evidence="5">Arylsulfatase</fullName>
        <ecNumber evidence="5">3.1.6.1</ecNumber>
    </submittedName>
</protein>
<dbReference type="AlphaFoldDB" id="A0A5C5ZD18"/>
<dbReference type="InterPro" id="IPR017850">
    <property type="entry name" value="Alkaline_phosphatase_core_sf"/>
</dbReference>
<organism evidence="5 6">
    <name type="scientific">Novipirellula herctigrandis</name>
    <dbReference type="NCBI Taxonomy" id="2527986"/>
    <lineage>
        <taxon>Bacteria</taxon>
        <taxon>Pseudomonadati</taxon>
        <taxon>Planctomycetota</taxon>
        <taxon>Planctomycetia</taxon>
        <taxon>Pirellulales</taxon>
        <taxon>Pirellulaceae</taxon>
        <taxon>Novipirellula</taxon>
    </lineage>
</organism>
<dbReference type="OrthoDB" id="9783154at2"/>
<dbReference type="RefSeq" id="WP_146402896.1">
    <property type="nucleotide sequence ID" value="NZ_SJPJ01000001.1"/>
</dbReference>
<keyword evidence="6" id="KW-1185">Reference proteome</keyword>
<accession>A0A5C5ZD18</accession>
<dbReference type="Proteomes" id="UP000315010">
    <property type="component" value="Unassembled WGS sequence"/>
</dbReference>
<dbReference type="Pfam" id="PF00884">
    <property type="entry name" value="Sulfatase"/>
    <property type="match status" value="1"/>
</dbReference>
<sequence precursor="true">MKNTFSIVSFALLFAANVFAEPQPNVLIILADDMGYSDLGCMGSEIKTPHLDRLARDGVLFTQAYNTAKCFPTRASLLTGTWFQQTDRDFTNTTTLGEVLQPADYHTLWSGKHHATFDPRTRGFDRFYGFLGGAINCWNPGNAPAIGAPDPARIEHYQWILDEDEITEPFVPDRADWYATDVFTDKSIEWLGETAGDEKPFFLYLAYNAPHWPLHAPEESIEACRGRYDAGYDFVRNARYQRQVETGLINPKIAPLSPPEYDQPWESLSAELKERRIGQMEVYAAMIERMDENIGRVIDLLDRQGRMENTIIFFLIDNGACATDPANRVGNYRKDVPIGGVDSYEAYHQGWACVSNTPLRRFKTKSHEGGVCTPMIVHWAEGIESPGRICREPVHLVDIPPTVAALAGAKNPATGQGININNAFQNKPLQREGNLYWQWGGGNAIRKGDMKLVRHNGGDWELYDLAKDRTELNDLAGEMPELVGALDEAWNAWWMECTGSEFKAKTKSENK</sequence>
<feature type="chain" id="PRO_5022916847" evidence="3">
    <location>
        <begin position="21"/>
        <end position="511"/>
    </location>
</feature>
<name>A0A5C5ZD18_9BACT</name>
<dbReference type="InterPro" id="IPR050738">
    <property type="entry name" value="Sulfatase"/>
</dbReference>
<dbReference type="SUPFAM" id="SSF53649">
    <property type="entry name" value="Alkaline phosphatase-like"/>
    <property type="match status" value="1"/>
</dbReference>
<evidence type="ECO:0000313" key="6">
    <source>
        <dbReference type="Proteomes" id="UP000315010"/>
    </source>
</evidence>
<dbReference type="PANTHER" id="PTHR42693">
    <property type="entry name" value="ARYLSULFATASE FAMILY MEMBER"/>
    <property type="match status" value="1"/>
</dbReference>
<dbReference type="PANTHER" id="PTHR42693:SF53">
    <property type="entry name" value="ENDO-4-O-SULFATASE"/>
    <property type="match status" value="1"/>
</dbReference>
<dbReference type="EC" id="3.1.6.1" evidence="5"/>
<evidence type="ECO:0000313" key="5">
    <source>
        <dbReference type="EMBL" id="TWT84957.1"/>
    </source>
</evidence>
<evidence type="ECO:0000259" key="4">
    <source>
        <dbReference type="Pfam" id="PF00884"/>
    </source>
</evidence>
<dbReference type="Gene3D" id="3.40.720.10">
    <property type="entry name" value="Alkaline Phosphatase, subunit A"/>
    <property type="match status" value="1"/>
</dbReference>
<dbReference type="GO" id="GO:0004065">
    <property type="term" value="F:arylsulfatase activity"/>
    <property type="evidence" value="ECO:0007669"/>
    <property type="project" value="UniProtKB-EC"/>
</dbReference>
<proteinExistence type="inferred from homology"/>
<keyword evidence="2 5" id="KW-0378">Hydrolase</keyword>
<feature type="signal peptide" evidence="3">
    <location>
        <begin position="1"/>
        <end position="20"/>
    </location>
</feature>